<keyword evidence="2" id="KW-1185">Reference proteome</keyword>
<organism evidence="1 2">
    <name type="scientific">Dermacentor silvarum</name>
    <name type="common">Tick</name>
    <dbReference type="NCBI Taxonomy" id="543639"/>
    <lineage>
        <taxon>Eukaryota</taxon>
        <taxon>Metazoa</taxon>
        <taxon>Ecdysozoa</taxon>
        <taxon>Arthropoda</taxon>
        <taxon>Chelicerata</taxon>
        <taxon>Arachnida</taxon>
        <taxon>Acari</taxon>
        <taxon>Parasitiformes</taxon>
        <taxon>Ixodida</taxon>
        <taxon>Ixodoidea</taxon>
        <taxon>Ixodidae</taxon>
        <taxon>Rhipicephalinae</taxon>
        <taxon>Dermacentor</taxon>
    </lineage>
</organism>
<dbReference type="Proteomes" id="UP000821865">
    <property type="component" value="Chromosome 4"/>
</dbReference>
<reference evidence="1" key="1">
    <citation type="submission" date="2020-05" db="EMBL/GenBank/DDBJ databases">
        <title>Large-scale comparative analyses of tick genomes elucidate their genetic diversity and vector capacities.</title>
        <authorList>
            <person name="Jia N."/>
            <person name="Wang J."/>
            <person name="Shi W."/>
            <person name="Du L."/>
            <person name="Sun Y."/>
            <person name="Zhan W."/>
            <person name="Jiang J."/>
            <person name="Wang Q."/>
            <person name="Zhang B."/>
            <person name="Ji P."/>
            <person name="Sakyi L.B."/>
            <person name="Cui X."/>
            <person name="Yuan T."/>
            <person name="Jiang B."/>
            <person name="Yang W."/>
            <person name="Lam T.T.-Y."/>
            <person name="Chang Q."/>
            <person name="Ding S."/>
            <person name="Wang X."/>
            <person name="Zhu J."/>
            <person name="Ruan X."/>
            <person name="Zhao L."/>
            <person name="Wei J."/>
            <person name="Que T."/>
            <person name="Du C."/>
            <person name="Cheng J."/>
            <person name="Dai P."/>
            <person name="Han X."/>
            <person name="Huang E."/>
            <person name="Gao Y."/>
            <person name="Liu J."/>
            <person name="Shao H."/>
            <person name="Ye R."/>
            <person name="Li L."/>
            <person name="Wei W."/>
            <person name="Wang X."/>
            <person name="Wang C."/>
            <person name="Yang T."/>
            <person name="Huo Q."/>
            <person name="Li W."/>
            <person name="Guo W."/>
            <person name="Chen H."/>
            <person name="Zhou L."/>
            <person name="Ni X."/>
            <person name="Tian J."/>
            <person name="Zhou Y."/>
            <person name="Sheng Y."/>
            <person name="Liu T."/>
            <person name="Pan Y."/>
            <person name="Xia L."/>
            <person name="Li J."/>
            <person name="Zhao F."/>
            <person name="Cao W."/>
        </authorList>
    </citation>
    <scope>NUCLEOTIDE SEQUENCE</scope>
    <source>
        <strain evidence="1">Dsil-2018</strain>
    </source>
</reference>
<dbReference type="EMBL" id="CM023473">
    <property type="protein sequence ID" value="KAH7954797.1"/>
    <property type="molecule type" value="Genomic_DNA"/>
</dbReference>
<evidence type="ECO:0000313" key="2">
    <source>
        <dbReference type="Proteomes" id="UP000821865"/>
    </source>
</evidence>
<sequence>MRYEVALSWKSHVGLVDNKVGSYQSERRGPVFVHEPPRRVDFSNSTGATVACSATGSPEPRVTWTSADGTPMEDVRGLRYARPNGSLVLPPFRAEDYRQDVHATVYRCAASNPVGAIVSRDVQVRAVSTLLSELSVAYEEQNLLTQLECSRGRPKAGITPPRHLRGSSSDH</sequence>
<comment type="caution">
    <text evidence="1">The sequence shown here is derived from an EMBL/GenBank/DDBJ whole genome shotgun (WGS) entry which is preliminary data.</text>
</comment>
<name>A0ACB8D078_DERSI</name>
<evidence type="ECO:0000313" key="1">
    <source>
        <dbReference type="EMBL" id="KAH7954797.1"/>
    </source>
</evidence>
<protein>
    <submittedName>
        <fullName evidence="1">Uncharacterized protein</fullName>
    </submittedName>
</protein>
<proteinExistence type="predicted"/>
<accession>A0ACB8D078</accession>
<gene>
    <name evidence="1" type="ORF">HPB49_021870</name>
</gene>